<keyword evidence="2" id="KW-1185">Reference proteome</keyword>
<dbReference type="Proteomes" id="UP000243686">
    <property type="component" value="Unassembled WGS sequence"/>
</dbReference>
<sequence>TLLVHDPTLRYLTKILLQKPKFKSLDAISVISVDSTACGIDKAKLKQTANQLSCAGLKASKMRLVVPRNCGECASAARQNNKDNVRRLIQVEEPGNATANAFSCGSNSRSKSVGAVEKGKYLKKSNYWRCAKWKSVELLCYLLATKSVDYLIAADVAVLNGLEDLNGAPMAAIVSSEPADGEQYVGSKDVITSVLNDNPARETPGIFAITAGPDNPIFLLLNNDKAHIVPSADSGIHKFAGKIL</sequence>
<name>A0A1S8X289_OPIVI</name>
<evidence type="ECO:0000313" key="1">
    <source>
        <dbReference type="EMBL" id="OON20830.1"/>
    </source>
</evidence>
<evidence type="ECO:0000313" key="2">
    <source>
        <dbReference type="Proteomes" id="UP000243686"/>
    </source>
</evidence>
<organism evidence="1 2">
    <name type="scientific">Opisthorchis viverrini</name>
    <name type="common">Southeast Asian liver fluke</name>
    <dbReference type="NCBI Taxonomy" id="6198"/>
    <lineage>
        <taxon>Eukaryota</taxon>
        <taxon>Metazoa</taxon>
        <taxon>Spiralia</taxon>
        <taxon>Lophotrochozoa</taxon>
        <taxon>Platyhelminthes</taxon>
        <taxon>Trematoda</taxon>
        <taxon>Digenea</taxon>
        <taxon>Opisthorchiida</taxon>
        <taxon>Opisthorchiata</taxon>
        <taxon>Opisthorchiidae</taxon>
        <taxon>Opisthorchis</taxon>
    </lineage>
</organism>
<gene>
    <name evidence="1" type="ORF">X801_03281</name>
</gene>
<feature type="non-terminal residue" evidence="1">
    <location>
        <position position="244"/>
    </location>
</feature>
<dbReference type="EMBL" id="KV892419">
    <property type="protein sequence ID" value="OON20830.1"/>
    <property type="molecule type" value="Genomic_DNA"/>
</dbReference>
<dbReference type="AlphaFoldDB" id="A0A1S8X289"/>
<accession>A0A1S8X289</accession>
<feature type="non-terminal residue" evidence="1">
    <location>
        <position position="1"/>
    </location>
</feature>
<proteinExistence type="predicted"/>
<reference evidence="1 2" key="1">
    <citation type="submission" date="2015-03" db="EMBL/GenBank/DDBJ databases">
        <title>Draft genome of the nematode, Opisthorchis viverrini.</title>
        <authorList>
            <person name="Mitreva M."/>
        </authorList>
    </citation>
    <scope>NUCLEOTIDE SEQUENCE [LARGE SCALE GENOMIC DNA]</scope>
    <source>
        <strain evidence="1">Khon Kaen</strain>
    </source>
</reference>
<protein>
    <submittedName>
        <fullName evidence="1">Uncharacterized protein</fullName>
    </submittedName>
</protein>